<organism evidence="4 5">
    <name type="scientific">Prymnesium parvum</name>
    <name type="common">Toxic golden alga</name>
    <dbReference type="NCBI Taxonomy" id="97485"/>
    <lineage>
        <taxon>Eukaryota</taxon>
        <taxon>Haptista</taxon>
        <taxon>Haptophyta</taxon>
        <taxon>Prymnesiophyceae</taxon>
        <taxon>Prymnesiales</taxon>
        <taxon>Prymnesiaceae</taxon>
        <taxon>Prymnesium</taxon>
    </lineage>
</organism>
<accession>A0AB34IBU0</accession>
<dbReference type="GO" id="GO:0005737">
    <property type="term" value="C:cytoplasm"/>
    <property type="evidence" value="ECO:0007669"/>
    <property type="project" value="TreeGrafter"/>
</dbReference>
<feature type="compositionally biased region" description="Polar residues" evidence="2">
    <location>
        <begin position="33"/>
        <end position="45"/>
    </location>
</feature>
<keyword evidence="5" id="KW-1185">Reference proteome</keyword>
<evidence type="ECO:0000256" key="1">
    <source>
        <dbReference type="ARBA" id="ARBA00009005"/>
    </source>
</evidence>
<evidence type="ECO:0000313" key="5">
    <source>
        <dbReference type="Proteomes" id="UP001515480"/>
    </source>
</evidence>
<reference evidence="4 5" key="1">
    <citation type="journal article" date="2024" name="Science">
        <title>Giant polyketide synthase enzymes in the biosynthesis of giant marine polyether toxins.</title>
        <authorList>
            <person name="Fallon T.R."/>
            <person name="Shende V.V."/>
            <person name="Wierzbicki I.H."/>
            <person name="Pendleton A.L."/>
            <person name="Watervoot N.F."/>
            <person name="Auber R.P."/>
            <person name="Gonzalez D.J."/>
            <person name="Wisecaver J.H."/>
            <person name="Moore B.S."/>
        </authorList>
    </citation>
    <scope>NUCLEOTIDE SEQUENCE [LARGE SCALE GENOMIC DNA]</scope>
    <source>
        <strain evidence="4 5">12B1</strain>
    </source>
</reference>
<dbReference type="Proteomes" id="UP001515480">
    <property type="component" value="Unassembled WGS sequence"/>
</dbReference>
<gene>
    <name evidence="4" type="ORF">AB1Y20_017127</name>
</gene>
<name>A0AB34IBU0_PRYPA</name>
<comment type="similarity">
    <text evidence="1">Belongs to the peptidase C14B family.</text>
</comment>
<dbReference type="Gene3D" id="3.40.50.12660">
    <property type="match status" value="2"/>
</dbReference>
<sequence>MGFFGSMTKLATKAVKEAVEEAVAPPPAASRDTPPSASGQTFAQQSEKAIPGVIRMFSGCQDAQTSADVFDTSVFQLPAECGPGGAGGACTNAMLKTLLRDEANPPTWVELLEGMRHILKEKKFTQLPQLSSSRQLQLNEPFSVVGGGGGKKRALLIGINYVGQQGELRGCHNDVLSMKQYIEKHGYSSDADSMKVLMDDGQHEMPTMANIISAFGWLTHGIEAGDSLFFHYSGHGGSVKDTNNDEADGKDETLIPVDYQEKGQLSDDVILANLVLEVPRDATLTAVIDACHSGTVLDLPYTLVADSSTMESVASGQTTALPENGEFNFAQLLKVGQLLFTMHQQGASKQEIAVAAFTELNKAGALKGLSGSFASLFNN</sequence>
<dbReference type="EMBL" id="JBGBPQ010000033">
    <property type="protein sequence ID" value="KAL1495267.1"/>
    <property type="molecule type" value="Genomic_DNA"/>
</dbReference>
<comment type="caution">
    <text evidence="4">The sequence shown here is derived from an EMBL/GenBank/DDBJ whole genome shotgun (WGS) entry which is preliminary data.</text>
</comment>
<dbReference type="AlphaFoldDB" id="A0AB34IBU0"/>
<feature type="region of interest" description="Disordered" evidence="2">
    <location>
        <begin position="15"/>
        <end position="45"/>
    </location>
</feature>
<evidence type="ECO:0000256" key="2">
    <source>
        <dbReference type="SAM" id="MobiDB-lite"/>
    </source>
</evidence>
<evidence type="ECO:0000259" key="3">
    <source>
        <dbReference type="Pfam" id="PF00656"/>
    </source>
</evidence>
<evidence type="ECO:0000313" key="4">
    <source>
        <dbReference type="EMBL" id="KAL1495267.1"/>
    </source>
</evidence>
<dbReference type="PANTHER" id="PTHR48104">
    <property type="entry name" value="METACASPASE-4"/>
    <property type="match status" value="1"/>
</dbReference>
<dbReference type="SUPFAM" id="SSF52129">
    <property type="entry name" value="Caspase-like"/>
    <property type="match status" value="1"/>
</dbReference>
<dbReference type="InterPro" id="IPR050452">
    <property type="entry name" value="Metacaspase"/>
</dbReference>
<dbReference type="GO" id="GO:0004197">
    <property type="term" value="F:cysteine-type endopeptidase activity"/>
    <property type="evidence" value="ECO:0007669"/>
    <property type="project" value="InterPro"/>
</dbReference>
<dbReference type="InterPro" id="IPR029030">
    <property type="entry name" value="Caspase-like_dom_sf"/>
</dbReference>
<feature type="domain" description="Peptidase C14 caspase" evidence="3">
    <location>
        <begin position="151"/>
        <end position="305"/>
    </location>
</feature>
<dbReference type="GO" id="GO:0006508">
    <property type="term" value="P:proteolysis"/>
    <property type="evidence" value="ECO:0007669"/>
    <property type="project" value="InterPro"/>
</dbReference>
<proteinExistence type="inferred from homology"/>
<dbReference type="InterPro" id="IPR011600">
    <property type="entry name" value="Pept_C14_caspase"/>
</dbReference>
<dbReference type="Pfam" id="PF00656">
    <property type="entry name" value="Peptidase_C14"/>
    <property type="match status" value="1"/>
</dbReference>
<dbReference type="PANTHER" id="PTHR48104:SF30">
    <property type="entry name" value="METACASPASE-1"/>
    <property type="match status" value="1"/>
</dbReference>
<protein>
    <recommendedName>
        <fullName evidence="3">Peptidase C14 caspase domain-containing protein</fullName>
    </recommendedName>
</protein>